<organism evidence="4 5">
    <name type="scientific">Flavobacterium bomense</name>
    <dbReference type="NCBI Taxonomy" id="2497483"/>
    <lineage>
        <taxon>Bacteria</taxon>
        <taxon>Pseudomonadati</taxon>
        <taxon>Bacteroidota</taxon>
        <taxon>Flavobacteriia</taxon>
        <taxon>Flavobacteriales</taxon>
        <taxon>Flavobacteriaceae</taxon>
        <taxon>Flavobacterium</taxon>
    </lineage>
</organism>
<name>A0A3S0P2N1_9FLAO</name>
<comment type="caution">
    <text evidence="4">The sequence shown here is derived from an EMBL/GenBank/DDBJ whole genome shotgun (WGS) entry which is preliminary data.</text>
</comment>
<evidence type="ECO:0000256" key="3">
    <source>
        <dbReference type="SAM" id="SignalP"/>
    </source>
</evidence>
<evidence type="ECO:0008006" key="6">
    <source>
        <dbReference type="Google" id="ProtNLM"/>
    </source>
</evidence>
<dbReference type="EMBL" id="RYDJ01000001">
    <property type="protein sequence ID" value="RTZ07861.1"/>
    <property type="molecule type" value="Genomic_DNA"/>
</dbReference>
<proteinExistence type="predicted"/>
<evidence type="ECO:0000313" key="5">
    <source>
        <dbReference type="Proteomes" id="UP000280825"/>
    </source>
</evidence>
<reference evidence="4 5" key="1">
    <citation type="submission" date="2018-12" db="EMBL/GenBank/DDBJ databases">
        <title>Flavobacterium sp. nov., isolated from glacier ice.</title>
        <authorList>
            <person name="Liu Q."/>
            <person name="Xin Y.-H."/>
        </authorList>
    </citation>
    <scope>NUCLEOTIDE SEQUENCE [LARGE SCALE GENOMIC DNA]</scope>
    <source>
        <strain evidence="4 5">RB1N8</strain>
    </source>
</reference>
<keyword evidence="2" id="KW-0812">Transmembrane</keyword>
<keyword evidence="5" id="KW-1185">Reference proteome</keyword>
<dbReference type="Proteomes" id="UP000280825">
    <property type="component" value="Unassembled WGS sequence"/>
</dbReference>
<feature type="chain" id="PRO_5018531858" description="Signal peptidase" evidence="3">
    <location>
        <begin position="24"/>
        <end position="78"/>
    </location>
</feature>
<gene>
    <name evidence="4" type="ORF">EKL98_00660</name>
</gene>
<evidence type="ECO:0000313" key="4">
    <source>
        <dbReference type="EMBL" id="RTZ07861.1"/>
    </source>
</evidence>
<accession>A0A3S0P2N1</accession>
<evidence type="ECO:0000256" key="1">
    <source>
        <dbReference type="SAM" id="MobiDB-lite"/>
    </source>
</evidence>
<keyword evidence="2" id="KW-0472">Membrane</keyword>
<keyword evidence="2" id="KW-1133">Transmembrane helix</keyword>
<feature type="region of interest" description="Disordered" evidence="1">
    <location>
        <begin position="27"/>
        <end position="46"/>
    </location>
</feature>
<dbReference type="AlphaFoldDB" id="A0A3S0P2N1"/>
<feature type="transmembrane region" description="Helical" evidence="2">
    <location>
        <begin position="52"/>
        <end position="70"/>
    </location>
</feature>
<dbReference type="RefSeq" id="WP_126561289.1">
    <property type="nucleotide sequence ID" value="NZ_RYDJ01000001.1"/>
</dbReference>
<sequence length="78" mass="8723">MKIVQMVFFTLVLFMFCIFNVLAKDPPQPAAAGERTSTTPPPPPGLPVDENINTMMALALLFGIYIIYSFKLKQKTLM</sequence>
<evidence type="ECO:0000256" key="2">
    <source>
        <dbReference type="SAM" id="Phobius"/>
    </source>
</evidence>
<protein>
    <recommendedName>
        <fullName evidence="6">Signal peptidase</fullName>
    </recommendedName>
</protein>
<keyword evidence="3" id="KW-0732">Signal</keyword>
<feature type="signal peptide" evidence="3">
    <location>
        <begin position="1"/>
        <end position="23"/>
    </location>
</feature>